<dbReference type="InterPro" id="IPR021355">
    <property type="entry name" value="Phage_Syn9_Gp224"/>
</dbReference>
<evidence type="ECO:0000256" key="1">
    <source>
        <dbReference type="SAM" id="MobiDB-lite"/>
    </source>
</evidence>
<comment type="caution">
    <text evidence="2">The sequence shown here is derived from an EMBL/GenBank/DDBJ whole genome shotgun (WGS) entry which is preliminary data.</text>
</comment>
<dbReference type="EMBL" id="JYFQ01000008">
    <property type="protein sequence ID" value="KKZ14628.1"/>
    <property type="molecule type" value="Genomic_DNA"/>
</dbReference>
<sequence>MSQIIPILYAACFVLLLVQAMRLMGRGFSAAGSRKDRISARSVTVHPELLDEDGNLLEDELLTVRFTGDNEPPTTTSPGQQPDDSPPLAPR</sequence>
<feature type="compositionally biased region" description="Polar residues" evidence="1">
    <location>
        <begin position="72"/>
        <end position="83"/>
    </location>
</feature>
<accession>A0A0G8B053</accession>
<gene>
    <name evidence="2" type="ORF">TQ37_00500</name>
</gene>
<dbReference type="Proteomes" id="UP000035037">
    <property type="component" value="Unassembled WGS sequence"/>
</dbReference>
<reference evidence="2 3" key="2">
    <citation type="submission" date="2015-05" db="EMBL/GenBank/DDBJ databases">
        <title>Lifestyle Evolution in Cyanobacterial Symbionts of Sponges.</title>
        <authorList>
            <person name="Burgsdorf I."/>
            <person name="Slaby B.M."/>
            <person name="Handley K.M."/>
            <person name="Haber M."/>
            <person name="Blom J."/>
            <person name="Marshall C.W."/>
            <person name="Gilbert J.A."/>
            <person name="Hentschel U."/>
            <person name="Steindler L."/>
        </authorList>
    </citation>
    <scope>NUCLEOTIDE SEQUENCE [LARGE SCALE GENOMIC DNA]</scope>
    <source>
        <strain evidence="2">15L</strain>
    </source>
</reference>
<dbReference type="AlphaFoldDB" id="A0A0G8B053"/>
<reference evidence="2 3" key="1">
    <citation type="submission" date="2015-02" db="EMBL/GenBank/DDBJ databases">
        <authorList>
            <person name="Slaby B."/>
            <person name="Hentschel U."/>
        </authorList>
    </citation>
    <scope>NUCLEOTIDE SEQUENCE [LARGE SCALE GENOMIC DNA]</scope>
    <source>
        <strain evidence="2">15L</strain>
    </source>
</reference>
<name>A0A0G8B053_9SYNE</name>
<feature type="region of interest" description="Disordered" evidence="1">
    <location>
        <begin position="66"/>
        <end position="91"/>
    </location>
</feature>
<evidence type="ECO:0000313" key="2">
    <source>
        <dbReference type="EMBL" id="KKZ14628.1"/>
    </source>
</evidence>
<proteinExistence type="predicted"/>
<evidence type="ECO:0000313" key="3">
    <source>
        <dbReference type="Proteomes" id="UP000035037"/>
    </source>
</evidence>
<dbReference type="PATRIC" id="fig|1608419.3.peg.2285"/>
<organism evidence="2 3">
    <name type="scientific">Candidatus Synechococcus spongiarum 15L</name>
    <dbReference type="NCBI Taxonomy" id="1608419"/>
    <lineage>
        <taxon>Bacteria</taxon>
        <taxon>Bacillati</taxon>
        <taxon>Cyanobacteriota</taxon>
        <taxon>Cyanophyceae</taxon>
        <taxon>Synechococcales</taxon>
        <taxon>Synechococcaceae</taxon>
        <taxon>Synechococcus</taxon>
    </lineage>
</organism>
<dbReference type="Pfam" id="PF11189">
    <property type="entry name" value="DUF2973"/>
    <property type="match status" value="1"/>
</dbReference>
<dbReference type="STRING" id="431041.FLM9_878"/>
<protein>
    <recommendedName>
        <fullName evidence="4">DUF2973 domain-containing protein</fullName>
    </recommendedName>
</protein>
<evidence type="ECO:0008006" key="4">
    <source>
        <dbReference type="Google" id="ProtNLM"/>
    </source>
</evidence>